<dbReference type="SUPFAM" id="SSF52833">
    <property type="entry name" value="Thioredoxin-like"/>
    <property type="match status" value="1"/>
</dbReference>
<dbReference type="RefSeq" id="WP_013843164.1">
    <property type="nucleotide sequence ID" value="NC_015589.1"/>
</dbReference>
<dbReference type="Proteomes" id="UP000009234">
    <property type="component" value="Chromosome"/>
</dbReference>
<protein>
    <recommendedName>
        <fullName evidence="4">Thioredoxin</fullName>
    </recommendedName>
</protein>
<dbReference type="OrthoDB" id="9792987at2"/>
<proteinExistence type="predicted"/>
<gene>
    <name evidence="2" type="ordered locus">Desru_3207</name>
</gene>
<dbReference type="KEGG" id="dru:Desru_3207"/>
<dbReference type="CDD" id="cd02947">
    <property type="entry name" value="TRX_family"/>
    <property type="match status" value="1"/>
</dbReference>
<feature type="transmembrane region" description="Helical" evidence="1">
    <location>
        <begin position="186"/>
        <end position="205"/>
    </location>
</feature>
<keyword evidence="1" id="KW-0472">Membrane</keyword>
<dbReference type="HOGENOM" id="CLU_1097802_0_0_9"/>
<dbReference type="AlphaFoldDB" id="F6DV19"/>
<dbReference type="eggNOG" id="COG0526">
    <property type="taxonomic scope" value="Bacteria"/>
</dbReference>
<sequence>MLKHIRKFAVIVFFLIVILIVSFYVKSLNNEYVLDITVANTFYEISDGFVYFGRPTCPSCELFKPLLTEVAKEENIQVYYFNTDYFRNNSLLTEAELKEIFEKYQIQQVPILIKLVNGSLDSSFGANFIEEESGKIKEEIRDFVTYKELPIEYIPHYTIVIILFIISILIIVMLFLLKNKIKSKKIIFILLMTNISTIIILIFSIKPMMDYLEHNNLSKDPKMVILLLMTIVINLVSLIKLVIMYNKFQKREDGTEKSGSDTISEI</sequence>
<dbReference type="STRING" id="696281.Desru_3207"/>
<evidence type="ECO:0000313" key="2">
    <source>
        <dbReference type="EMBL" id="AEG61416.1"/>
    </source>
</evidence>
<dbReference type="Gene3D" id="3.40.30.10">
    <property type="entry name" value="Glutaredoxin"/>
    <property type="match status" value="1"/>
</dbReference>
<keyword evidence="1" id="KW-1133">Transmembrane helix</keyword>
<dbReference type="InterPro" id="IPR036249">
    <property type="entry name" value="Thioredoxin-like_sf"/>
</dbReference>
<keyword evidence="3" id="KW-1185">Reference proteome</keyword>
<evidence type="ECO:0000313" key="3">
    <source>
        <dbReference type="Proteomes" id="UP000009234"/>
    </source>
</evidence>
<dbReference type="Pfam" id="PF20207">
    <property type="entry name" value="DUF6568"/>
    <property type="match status" value="1"/>
</dbReference>
<dbReference type="InterPro" id="IPR046698">
    <property type="entry name" value="PedC-like"/>
</dbReference>
<evidence type="ECO:0000256" key="1">
    <source>
        <dbReference type="SAM" id="Phobius"/>
    </source>
</evidence>
<feature type="transmembrane region" description="Helical" evidence="1">
    <location>
        <begin position="7"/>
        <end position="25"/>
    </location>
</feature>
<accession>F6DV19</accession>
<organism evidence="2 3">
    <name type="scientific">Desulforamulus ruminis (strain ATCC 23193 / DSM 2154 / NCIMB 8452 / DL)</name>
    <name type="common">Desulfotomaculum ruminis</name>
    <dbReference type="NCBI Taxonomy" id="696281"/>
    <lineage>
        <taxon>Bacteria</taxon>
        <taxon>Bacillati</taxon>
        <taxon>Bacillota</taxon>
        <taxon>Clostridia</taxon>
        <taxon>Eubacteriales</taxon>
        <taxon>Peptococcaceae</taxon>
        <taxon>Desulforamulus</taxon>
    </lineage>
</organism>
<reference evidence="3" key="1">
    <citation type="submission" date="2011-05" db="EMBL/GenBank/DDBJ databases">
        <title>Complete sequence of Desulfotomaculum ruminis DSM 2154.</title>
        <authorList>
            <person name="Lucas S."/>
            <person name="Copeland A."/>
            <person name="Lapidus A."/>
            <person name="Cheng J.-F."/>
            <person name="Goodwin L."/>
            <person name="Pitluck S."/>
            <person name="Lu M."/>
            <person name="Detter J.C."/>
            <person name="Han C."/>
            <person name="Tapia R."/>
            <person name="Land M."/>
            <person name="Hauser L."/>
            <person name="Kyrpides N."/>
            <person name="Ivanova N."/>
            <person name="Mikhailova N."/>
            <person name="Pagani I."/>
            <person name="Stams A.J.M."/>
            <person name="Plugge C.M."/>
            <person name="Muyzer G."/>
            <person name="Kuever J."/>
            <person name="Parshina S.N."/>
            <person name="Ivanova A.E."/>
            <person name="Nazina T.N."/>
            <person name="Brambilla E."/>
            <person name="Spring S."/>
            <person name="Klenk H.-P."/>
            <person name="Woyke T."/>
        </authorList>
    </citation>
    <scope>NUCLEOTIDE SEQUENCE [LARGE SCALE GENOMIC DNA]</scope>
    <source>
        <strain evidence="3">ATCC 23193 / DSM 2154 / NCIB 8452 / DL</strain>
    </source>
</reference>
<feature type="transmembrane region" description="Helical" evidence="1">
    <location>
        <begin position="225"/>
        <end position="243"/>
    </location>
</feature>
<name>F6DV19_DESRL</name>
<keyword evidence="1" id="KW-0812">Transmembrane</keyword>
<dbReference type="EMBL" id="CP002780">
    <property type="protein sequence ID" value="AEG61416.1"/>
    <property type="molecule type" value="Genomic_DNA"/>
</dbReference>
<feature type="transmembrane region" description="Helical" evidence="1">
    <location>
        <begin position="154"/>
        <end position="177"/>
    </location>
</feature>
<reference evidence="2 3" key="2">
    <citation type="journal article" date="2012" name="Stand. Genomic Sci.">
        <title>Complete genome sequence of the sulfate-reducing firmicute Desulfotomaculum ruminis type strain (DL(T)).</title>
        <authorList>
            <person name="Spring S."/>
            <person name="Visser M."/>
            <person name="Lu M."/>
            <person name="Copeland A."/>
            <person name="Lapidus A."/>
            <person name="Lucas S."/>
            <person name="Cheng J.F."/>
            <person name="Han C."/>
            <person name="Tapia R."/>
            <person name="Goodwin L.A."/>
            <person name="Pitluck S."/>
            <person name="Ivanova N."/>
            <person name="Land M."/>
            <person name="Hauser L."/>
            <person name="Larimer F."/>
            <person name="Rohde M."/>
            <person name="Goker M."/>
            <person name="Detter J.C."/>
            <person name="Kyrpides N.C."/>
            <person name="Woyke T."/>
            <person name="Schaap P.J."/>
            <person name="Plugge C.M."/>
            <person name="Muyzer G."/>
            <person name="Kuever J."/>
            <person name="Pereira I.A."/>
            <person name="Parshina S.N."/>
            <person name="Bernier-Latmani R."/>
            <person name="Stams A.J."/>
            <person name="Klenk H.P."/>
        </authorList>
    </citation>
    <scope>NUCLEOTIDE SEQUENCE [LARGE SCALE GENOMIC DNA]</scope>
    <source>
        <strain evidence="3">ATCC 23193 / DSM 2154 / NCIB 8452 / DL</strain>
    </source>
</reference>
<evidence type="ECO:0008006" key="4">
    <source>
        <dbReference type="Google" id="ProtNLM"/>
    </source>
</evidence>